<evidence type="ECO:0000313" key="3">
    <source>
        <dbReference type="Proteomes" id="UP000252355"/>
    </source>
</evidence>
<keyword evidence="1" id="KW-1133">Transmembrane helix</keyword>
<gene>
    <name evidence="2" type="ORF">OZSIB_3740</name>
</gene>
<comment type="caution">
    <text evidence="2">The sequence shown here is derived from an EMBL/GenBank/DDBJ whole genome shotgun (WGS) entry which is preliminary data.</text>
</comment>
<accession>A0A367ZD86</accession>
<evidence type="ECO:0000313" key="2">
    <source>
        <dbReference type="EMBL" id="RCK75301.1"/>
    </source>
</evidence>
<proteinExistence type="predicted"/>
<dbReference type="Proteomes" id="UP000252355">
    <property type="component" value="Unassembled WGS sequence"/>
</dbReference>
<keyword evidence="1" id="KW-0472">Membrane</keyword>
<organism evidence="2 3">
    <name type="scientific">Candidatus Ozemobacter sibiricus</name>
    <dbReference type="NCBI Taxonomy" id="2268124"/>
    <lineage>
        <taxon>Bacteria</taxon>
        <taxon>Candidatus Ozemobacteria</taxon>
        <taxon>Candidatus Ozemobacterales</taxon>
        <taxon>Candidatus Ozemobacteraceae</taxon>
        <taxon>Candidatus Ozemobacter</taxon>
    </lineage>
</organism>
<dbReference type="EMBL" id="QOQW01000039">
    <property type="protein sequence ID" value="RCK75301.1"/>
    <property type="molecule type" value="Genomic_DNA"/>
</dbReference>
<sequence>MTEQPRARRFLRQGSAYLFVIGVISVLMVIVVYSTRTNVSRHHITRLMSNEKKAEALAEAAVDVAIGYIKESMNDPNDPNFYPYFRIPAPIQGSSLGDNSGNNIPIDATVFNKPIDLVWESAPMAPIQTLINNDLGGRDFASCTVFCQILNAEAFSAARSGYQVVGVSIKAPPTQGSSLDNYPARFLDDFGADAGSAQAIANWFKDWELDYYLPNKTNQDECEVEVLGLVADAVADAKVILYKISNTVARAVVVIKVGIPNLLPFGPRLLPLWEDTWEKTIDFEEFIKKYVNISEPQVTLGAILRQAMGASIQGKMASMQWEAQILRDSIVAGFNALKQMIKDQADKSTAYSPAPRVVEKGGIIRLRAVVEYRPHGAAPNGEVIRRQLIADRHFKVTDIQPVAPEYSFFIANSSLLCEQSPSDAPTSGPVDGNINWTDAGIATLVIHNLPCDASASPSYAALTGFTGGGGAVGPDSVCQVPGMVRINSAGPDPMKINTFLGTKDEPWLTEFNAMMMDKHMGADKFQLIPTFNWFKNWTSSNPSDRPHEVDFPVLRGGEPPPDTWPNHPYGLKHLLNLLNFCDALSGPTLLFGNGHFEYPLNLRVEARLQMRYANILFGVKPRGQQNDEKDQSQAYIRYINKYKDYGIQGLPPYQSANDWKPSDPRNMPPNLYSTLQYAKKANHFFESESDFWADRELFPSGPGGPFKINGVVYVKGNLNVSQPLQVDGKGILVVKDNIYLNADVKRLGPLGQTIFTLIARRGYIRVQGGCRRIEASCFSNDCLRNAGGHMLAIDGNLVLNHFDRDHIESTEVFYNSAACRVSPLSVMRDVGKFDPKRYIVSVGKRWARFEYEKF</sequence>
<reference evidence="2 3" key="1">
    <citation type="submission" date="2018-05" db="EMBL/GenBank/DDBJ databases">
        <title>A metagenomic window into the 2 km-deep terrestrial subsurface aquifer revealed taxonomically and functionally diverse microbial community comprising novel uncultured bacterial lineages.</title>
        <authorList>
            <person name="Kadnikov V.V."/>
            <person name="Mardanov A.V."/>
            <person name="Beletsky A.V."/>
            <person name="Banks D."/>
            <person name="Pimenov N.V."/>
            <person name="Frank Y.A."/>
            <person name="Karnachuk O.V."/>
            <person name="Ravin N.V."/>
        </authorList>
    </citation>
    <scope>NUCLEOTIDE SEQUENCE [LARGE SCALE GENOMIC DNA]</scope>
    <source>
        <strain evidence="2">BY5</strain>
    </source>
</reference>
<name>A0A367ZD86_9BACT</name>
<evidence type="ECO:0000256" key="1">
    <source>
        <dbReference type="SAM" id="Phobius"/>
    </source>
</evidence>
<keyword evidence="1" id="KW-0812">Transmembrane</keyword>
<protein>
    <submittedName>
        <fullName evidence="2">Uncharacterized protein</fullName>
    </submittedName>
</protein>
<feature type="transmembrane region" description="Helical" evidence="1">
    <location>
        <begin position="16"/>
        <end position="35"/>
    </location>
</feature>
<dbReference type="AlphaFoldDB" id="A0A367ZD86"/>